<dbReference type="InterPro" id="IPR007867">
    <property type="entry name" value="GMC_OxRtase_C"/>
</dbReference>
<evidence type="ECO:0000259" key="4">
    <source>
        <dbReference type="PROSITE" id="PS00623"/>
    </source>
</evidence>
<dbReference type="EMBL" id="DF933800">
    <property type="protein sequence ID" value="GAM33393.1"/>
    <property type="molecule type" value="Genomic_DNA"/>
</dbReference>
<dbReference type="GO" id="GO:0050660">
    <property type="term" value="F:flavin adenine dinucleotide binding"/>
    <property type="evidence" value="ECO:0007669"/>
    <property type="project" value="InterPro"/>
</dbReference>
<dbReference type="SUPFAM" id="SSF54373">
    <property type="entry name" value="FAD-linked reductases, C-terminal domain"/>
    <property type="match status" value="1"/>
</dbReference>
<dbReference type="PANTHER" id="PTHR11552:SF210">
    <property type="entry name" value="GLUCOSE-METHANOL-CHOLINE OXIDOREDUCTASE N-TERMINAL DOMAIN-CONTAINING PROTEIN-RELATED"/>
    <property type="match status" value="1"/>
</dbReference>
<feature type="binding site" evidence="2">
    <location>
        <position position="235"/>
    </location>
    <ligand>
        <name>FAD</name>
        <dbReference type="ChEBI" id="CHEBI:57692"/>
    </ligand>
</feature>
<evidence type="ECO:0000313" key="6">
    <source>
        <dbReference type="EMBL" id="GAM33393.1"/>
    </source>
</evidence>
<dbReference type="Pfam" id="PF05199">
    <property type="entry name" value="GMC_oxred_C"/>
    <property type="match status" value="1"/>
</dbReference>
<dbReference type="InterPro" id="IPR012132">
    <property type="entry name" value="GMC_OxRdtase"/>
</dbReference>
<evidence type="ECO:0000256" key="1">
    <source>
        <dbReference type="ARBA" id="ARBA00010790"/>
    </source>
</evidence>
<dbReference type="InterPro" id="IPR036188">
    <property type="entry name" value="FAD/NAD-bd_sf"/>
</dbReference>
<dbReference type="PIRSF" id="PIRSF000137">
    <property type="entry name" value="Alcohol_oxidase"/>
    <property type="match status" value="1"/>
</dbReference>
<organism evidence="6 7">
    <name type="scientific">Talaromyces pinophilus</name>
    <name type="common">Penicillium pinophilum</name>
    <dbReference type="NCBI Taxonomy" id="128442"/>
    <lineage>
        <taxon>Eukaryota</taxon>
        <taxon>Fungi</taxon>
        <taxon>Dikarya</taxon>
        <taxon>Ascomycota</taxon>
        <taxon>Pezizomycotina</taxon>
        <taxon>Eurotiomycetes</taxon>
        <taxon>Eurotiomycetidae</taxon>
        <taxon>Eurotiales</taxon>
        <taxon>Trichocomaceae</taxon>
        <taxon>Talaromyces</taxon>
        <taxon>Talaromyces sect. Talaromyces</taxon>
    </lineage>
</organism>
<reference evidence="7" key="1">
    <citation type="journal article" date="2015" name="Genome Announc.">
        <title>Draft genome sequence of Talaromyces cellulolyticus strain Y-94, a source of lignocellulosic biomass-degrading enzymes.</title>
        <authorList>
            <person name="Fujii T."/>
            <person name="Koike H."/>
            <person name="Sawayama S."/>
            <person name="Yano S."/>
            <person name="Inoue H."/>
        </authorList>
    </citation>
    <scope>NUCLEOTIDE SEQUENCE [LARGE SCALE GENOMIC DNA]</scope>
    <source>
        <strain evidence="7">Y-94</strain>
    </source>
</reference>
<keyword evidence="7" id="KW-1185">Reference proteome</keyword>
<dbReference type="PROSITE" id="PS00623">
    <property type="entry name" value="GMC_OXRED_1"/>
    <property type="match status" value="1"/>
</dbReference>
<dbReference type="AlphaFoldDB" id="A0A0B8MXT2"/>
<protein>
    <recommendedName>
        <fullName evidence="4 5">Glucose-methanol-choline oxidoreductase N-terminal domain-containing protein</fullName>
    </recommendedName>
</protein>
<evidence type="ECO:0000256" key="2">
    <source>
        <dbReference type="PIRSR" id="PIRSR000137-2"/>
    </source>
</evidence>
<dbReference type="Gene3D" id="3.50.50.60">
    <property type="entry name" value="FAD/NAD(P)-binding domain"/>
    <property type="match status" value="1"/>
</dbReference>
<proteinExistence type="inferred from homology"/>
<evidence type="ECO:0000259" key="5">
    <source>
        <dbReference type="PROSITE" id="PS00624"/>
    </source>
</evidence>
<evidence type="ECO:0000256" key="3">
    <source>
        <dbReference type="RuleBase" id="RU003968"/>
    </source>
</evidence>
<keyword evidence="2 3" id="KW-0274">FAD</keyword>
<name>A0A0B8MXT2_TALPI</name>
<feature type="domain" description="Glucose-methanol-choline oxidoreductase N-terminal" evidence="5">
    <location>
        <begin position="274"/>
        <end position="288"/>
    </location>
</feature>
<dbReference type="PANTHER" id="PTHR11552">
    <property type="entry name" value="GLUCOSE-METHANOL-CHOLINE GMC OXIDOREDUCTASE"/>
    <property type="match status" value="1"/>
</dbReference>
<feature type="domain" description="Glucose-methanol-choline oxidoreductase N-terminal" evidence="4">
    <location>
        <begin position="82"/>
        <end position="105"/>
    </location>
</feature>
<feature type="binding site" evidence="2">
    <location>
        <begin position="14"/>
        <end position="15"/>
    </location>
    <ligand>
        <name>FAD</name>
        <dbReference type="ChEBI" id="CHEBI:57692"/>
    </ligand>
</feature>
<comment type="similarity">
    <text evidence="1 3">Belongs to the GMC oxidoreductase family.</text>
</comment>
<sequence length="602" mass="65184">MAQEADYVIVGGGTSGLVVAHRLSEDPNVSVIVLEAGEDLRADPQVTIPGLWTVLFGSDADWKFQTTPQPNLHGRAIKEPQGKMLGGSSGINGQTFVPPSVSTIDSWSKLGNSTWTHDALLPYFMKSYTLNLPDGKTQTHLRLDWVDHSIQGESGPLQVSFPADLQSPLAKAWIDAFNSIGYNATADPHSGKAIGAFNNLATVDPRTRTRSYAASAYGTPALQRPNVRILTGTVVERVVLDSSGPSVKAIGAKAFVRGQEHTFTALKEVILAAGAINTPKLLELSGIGNSKILNEHGITPVIENPNVGENLQDHLMSGLSFEVVDGVVTGDALLRQEPEALSAAMKMYADDLAGPLTIGGVQSSAFMPMLEFDGPDGEKRQKEFFDRFLPADKTSSYHNIVRSIMDQPKETSCQMFMFLAQANLHSNPKIGSFIGNELQSGSFLSMGVIQCVPFSRGYTHISSSDAKDEPIIDPKFFSHPLDIEIMARNLLDVERMHSVKPLDEYIKPQGRRNHPDAFLTDIESAKKYLRDTASTAFHSCGTAAMLPRDEGGVVDEKLRVYGTSNLRIVDASIFPVIPGSNLMTTTYAVAERAADIIKSEAS</sequence>
<comment type="cofactor">
    <cofactor evidence="2">
        <name>FAD</name>
        <dbReference type="ChEBI" id="CHEBI:57692"/>
    </cofactor>
</comment>
<dbReference type="InterPro" id="IPR000172">
    <property type="entry name" value="GMC_OxRdtase_N"/>
</dbReference>
<dbReference type="Pfam" id="PF00732">
    <property type="entry name" value="GMC_oxred_N"/>
    <property type="match status" value="1"/>
</dbReference>
<dbReference type="Gene3D" id="3.30.560.10">
    <property type="entry name" value="Glucose Oxidase, domain 3"/>
    <property type="match status" value="1"/>
</dbReference>
<dbReference type="SUPFAM" id="SSF51905">
    <property type="entry name" value="FAD/NAD(P)-binding domain"/>
    <property type="match status" value="1"/>
</dbReference>
<dbReference type="PROSITE" id="PS00624">
    <property type="entry name" value="GMC_OXRED_2"/>
    <property type="match status" value="1"/>
</dbReference>
<dbReference type="Proteomes" id="UP000053095">
    <property type="component" value="Unassembled WGS sequence"/>
</dbReference>
<accession>A0A0B8MXT2</accession>
<dbReference type="GO" id="GO:0016614">
    <property type="term" value="F:oxidoreductase activity, acting on CH-OH group of donors"/>
    <property type="evidence" value="ECO:0007669"/>
    <property type="project" value="InterPro"/>
</dbReference>
<keyword evidence="3" id="KW-0285">Flavoprotein</keyword>
<gene>
    <name evidence="6" type="ORF">TCE0_004r00257</name>
</gene>
<evidence type="ECO:0000313" key="7">
    <source>
        <dbReference type="Proteomes" id="UP000053095"/>
    </source>
</evidence>